<dbReference type="InterPro" id="IPR036286">
    <property type="entry name" value="LexA/Signal_pep-like_sf"/>
</dbReference>
<dbReference type="EMBL" id="RAPK01000010">
    <property type="protein sequence ID" value="RKD71407.1"/>
    <property type="molecule type" value="Genomic_DNA"/>
</dbReference>
<organism evidence="3 4">
    <name type="scientific">Sinobaca qinghaiensis</name>
    <dbReference type="NCBI Taxonomy" id="342944"/>
    <lineage>
        <taxon>Bacteria</taxon>
        <taxon>Bacillati</taxon>
        <taxon>Bacillota</taxon>
        <taxon>Bacilli</taxon>
        <taxon>Bacillales</taxon>
        <taxon>Sporolactobacillaceae</taxon>
        <taxon>Sinobaca</taxon>
    </lineage>
</organism>
<dbReference type="Pfam" id="PF00717">
    <property type="entry name" value="Peptidase_S24"/>
    <property type="match status" value="1"/>
</dbReference>
<dbReference type="InterPro" id="IPR015927">
    <property type="entry name" value="Peptidase_S24_S26A/B/C"/>
</dbReference>
<evidence type="ECO:0000313" key="4">
    <source>
        <dbReference type="Proteomes" id="UP000285120"/>
    </source>
</evidence>
<gene>
    <name evidence="3" type="ORF">ATL39_2804</name>
</gene>
<dbReference type="PANTHER" id="PTHR46558">
    <property type="entry name" value="TRACRIPTIONAL REGULATORY PROTEIN-RELATED-RELATED"/>
    <property type="match status" value="1"/>
</dbReference>
<dbReference type="PROSITE" id="PS50943">
    <property type="entry name" value="HTH_CROC1"/>
    <property type="match status" value="1"/>
</dbReference>
<evidence type="ECO:0000259" key="2">
    <source>
        <dbReference type="PROSITE" id="PS50943"/>
    </source>
</evidence>
<keyword evidence="4" id="KW-1185">Reference proteome</keyword>
<protein>
    <submittedName>
        <fullName evidence="3">SOS-response transcriptional repressor LexA</fullName>
    </submittedName>
</protein>
<dbReference type="GO" id="GO:0003677">
    <property type="term" value="F:DNA binding"/>
    <property type="evidence" value="ECO:0007669"/>
    <property type="project" value="UniProtKB-KW"/>
</dbReference>
<name>A0A419V0E4_9BACL</name>
<dbReference type="InterPro" id="IPR010982">
    <property type="entry name" value="Lambda_DNA-bd_dom_sf"/>
</dbReference>
<sequence length="207" mass="23724">MASFGERLKTFRLQKELSQADLARALDVSQTTIASYERGDRRPRQNLMVKIAQYFSVSPNELLGYEKSQENYAIEGLLTVPVFDYLPYETSLKDTDYITRYAYLPDDGQYNVEKLFFFITPDNAMEGYSRIQYGDTLIVHGKEEIKDGDIAVLHINESEAVIRRVYNQANSDNLLLIPDNAYYNPLSLPTSEVKIRGKVVQVIFSPK</sequence>
<dbReference type="OrthoDB" id="8115576at2"/>
<reference evidence="3 4" key="1">
    <citation type="submission" date="2018-09" db="EMBL/GenBank/DDBJ databases">
        <title>Genomic Encyclopedia of Archaeal and Bacterial Type Strains, Phase II (KMG-II): from individual species to whole genera.</title>
        <authorList>
            <person name="Goeker M."/>
        </authorList>
    </citation>
    <scope>NUCLEOTIDE SEQUENCE [LARGE SCALE GENOMIC DNA]</scope>
    <source>
        <strain evidence="3 4">DSM 17008</strain>
    </source>
</reference>
<keyword evidence="1" id="KW-0238">DNA-binding</keyword>
<dbReference type="Proteomes" id="UP000285120">
    <property type="component" value="Unassembled WGS sequence"/>
</dbReference>
<feature type="domain" description="HTH cro/C1-type" evidence="2">
    <location>
        <begin position="8"/>
        <end position="62"/>
    </location>
</feature>
<accession>A0A419V0E4</accession>
<comment type="caution">
    <text evidence="3">The sequence shown here is derived from an EMBL/GenBank/DDBJ whole genome shotgun (WGS) entry which is preliminary data.</text>
</comment>
<dbReference type="SMART" id="SM00530">
    <property type="entry name" value="HTH_XRE"/>
    <property type="match status" value="1"/>
</dbReference>
<dbReference type="SUPFAM" id="SSF47413">
    <property type="entry name" value="lambda repressor-like DNA-binding domains"/>
    <property type="match status" value="1"/>
</dbReference>
<proteinExistence type="predicted"/>
<dbReference type="CDD" id="cd00093">
    <property type="entry name" value="HTH_XRE"/>
    <property type="match status" value="1"/>
</dbReference>
<evidence type="ECO:0000313" key="3">
    <source>
        <dbReference type="EMBL" id="RKD71407.1"/>
    </source>
</evidence>
<dbReference type="InterPro" id="IPR001387">
    <property type="entry name" value="Cro/C1-type_HTH"/>
</dbReference>
<dbReference type="Gene3D" id="2.10.109.10">
    <property type="entry name" value="Umud Fragment, subunit A"/>
    <property type="match status" value="1"/>
</dbReference>
<dbReference type="Gene3D" id="1.10.260.40">
    <property type="entry name" value="lambda repressor-like DNA-binding domains"/>
    <property type="match status" value="1"/>
</dbReference>
<dbReference type="Pfam" id="PF01381">
    <property type="entry name" value="HTH_3"/>
    <property type="match status" value="1"/>
</dbReference>
<dbReference type="AlphaFoldDB" id="A0A419V0E4"/>
<dbReference type="SUPFAM" id="SSF51306">
    <property type="entry name" value="LexA/Signal peptidase"/>
    <property type="match status" value="1"/>
</dbReference>
<dbReference type="PANTHER" id="PTHR46558:SF11">
    <property type="entry name" value="HTH-TYPE TRANSCRIPTIONAL REGULATOR XRE"/>
    <property type="match status" value="1"/>
</dbReference>
<dbReference type="CDD" id="cd06462">
    <property type="entry name" value="Peptidase_S24_S26"/>
    <property type="match status" value="1"/>
</dbReference>
<evidence type="ECO:0000256" key="1">
    <source>
        <dbReference type="ARBA" id="ARBA00023125"/>
    </source>
</evidence>
<dbReference type="RefSeq" id="WP_120193940.1">
    <property type="nucleotide sequence ID" value="NZ_RAPK01000010.1"/>
</dbReference>